<dbReference type="InterPro" id="IPR001179">
    <property type="entry name" value="PPIase_FKBP_dom"/>
</dbReference>
<evidence type="ECO:0000256" key="1">
    <source>
        <dbReference type="ARBA" id="ARBA00000971"/>
    </source>
</evidence>
<evidence type="ECO:0000256" key="6">
    <source>
        <dbReference type="PROSITE-ProRule" id="PRU00277"/>
    </source>
</evidence>
<comment type="catalytic activity">
    <reaction evidence="1 6">
        <text>[protein]-peptidylproline (omega=180) = [protein]-peptidylproline (omega=0)</text>
        <dbReference type="Rhea" id="RHEA:16237"/>
        <dbReference type="Rhea" id="RHEA-COMP:10747"/>
        <dbReference type="Rhea" id="RHEA-COMP:10748"/>
        <dbReference type="ChEBI" id="CHEBI:83833"/>
        <dbReference type="ChEBI" id="CHEBI:83834"/>
        <dbReference type="EC" id="5.2.1.8"/>
    </reaction>
</comment>
<dbReference type="Pfam" id="PF18410">
    <property type="entry name" value="BTHB"/>
    <property type="match status" value="1"/>
</dbReference>
<dbReference type="OrthoDB" id="1902587at2759"/>
<dbReference type="PANTHER" id="PTHR46493">
    <property type="entry name" value="PEPTIDYL-PROLYL CIS-TRANS ISOMERASE FKBP3"/>
    <property type="match status" value="1"/>
</dbReference>
<keyword evidence="5 6" id="KW-0413">Isomerase</keyword>
<dbReference type="FunFam" id="3.10.50.40:FF:000006">
    <property type="entry name" value="Peptidyl-prolyl cis-trans isomerase"/>
    <property type="match status" value="1"/>
</dbReference>
<dbReference type="OMA" id="IEPDWAY"/>
<evidence type="ECO:0000313" key="10">
    <source>
        <dbReference type="Proteomes" id="UP000070544"/>
    </source>
</evidence>
<dbReference type="CDD" id="cd21063">
    <property type="entry name" value="BTHB_FKBP25"/>
    <property type="match status" value="1"/>
</dbReference>
<feature type="region of interest" description="Disordered" evidence="7">
    <location>
        <begin position="79"/>
        <end position="111"/>
    </location>
</feature>
<evidence type="ECO:0000313" key="9">
    <source>
        <dbReference type="EMBL" id="KXS15076.1"/>
    </source>
</evidence>
<evidence type="ECO:0000256" key="2">
    <source>
        <dbReference type="ARBA" id="ARBA00013194"/>
    </source>
</evidence>
<gene>
    <name evidence="9" type="ORF">M427DRAFT_112086</name>
</gene>
<accession>A0A139AE24</accession>
<evidence type="ECO:0000256" key="3">
    <source>
        <dbReference type="ARBA" id="ARBA00022553"/>
    </source>
</evidence>
<feature type="compositionally biased region" description="Basic and acidic residues" evidence="7">
    <location>
        <begin position="79"/>
        <end position="91"/>
    </location>
</feature>
<sequence length="226" mass="24240">MKESPWTESQLKDIAKKDLIQWVQDNATLDFVKEFKLNGKLASLAKSVSKDDALKAYQALISSGSFRGEGEPTALEQWESEKAGKDKEKAANADANAASKDSKGAPAHQEAPKYTKVVVTKGDKTRVPTKGDLVGCLYTGTLTDGKVFDTNVGTGKKGKTAGPLKFKVGAGRVIRGWDEALLTMGLGEKAKLTIEPEWAYGKKGLPDAGIPPNATLIFEVELVSIE</sequence>
<dbReference type="InterPro" id="IPR043368">
    <property type="entry name" value="FKBP3"/>
</dbReference>
<evidence type="ECO:0000256" key="4">
    <source>
        <dbReference type="ARBA" id="ARBA00023110"/>
    </source>
</evidence>
<dbReference type="Gene3D" id="1.10.720.80">
    <property type="match status" value="1"/>
</dbReference>
<evidence type="ECO:0000256" key="7">
    <source>
        <dbReference type="SAM" id="MobiDB-lite"/>
    </source>
</evidence>
<dbReference type="EMBL" id="KQ965764">
    <property type="protein sequence ID" value="KXS15076.1"/>
    <property type="molecule type" value="Genomic_DNA"/>
</dbReference>
<keyword evidence="3" id="KW-0597">Phosphoprotein</keyword>
<evidence type="ECO:0000256" key="5">
    <source>
        <dbReference type="ARBA" id="ARBA00023235"/>
    </source>
</evidence>
<dbReference type="InterPro" id="IPR041200">
    <property type="entry name" value="FKBP3_BTHB"/>
</dbReference>
<keyword evidence="4 6" id="KW-0697">Rotamase</keyword>
<dbReference type="Proteomes" id="UP000070544">
    <property type="component" value="Unassembled WGS sequence"/>
</dbReference>
<evidence type="ECO:0000259" key="8">
    <source>
        <dbReference type="PROSITE" id="PS50059"/>
    </source>
</evidence>
<dbReference type="InterPro" id="IPR046357">
    <property type="entry name" value="PPIase_dom_sf"/>
</dbReference>
<dbReference type="STRING" id="1344416.A0A139AE24"/>
<name>A0A139AE24_GONPJ</name>
<protein>
    <recommendedName>
        <fullName evidence="2 6">peptidylprolyl isomerase</fullName>
        <ecNumber evidence="2 6">5.2.1.8</ecNumber>
    </recommendedName>
</protein>
<keyword evidence="10" id="KW-1185">Reference proteome</keyword>
<dbReference type="AlphaFoldDB" id="A0A139AE24"/>
<dbReference type="GO" id="GO:0003755">
    <property type="term" value="F:peptidyl-prolyl cis-trans isomerase activity"/>
    <property type="evidence" value="ECO:0007669"/>
    <property type="project" value="UniProtKB-KW"/>
</dbReference>
<dbReference type="SUPFAM" id="SSF54534">
    <property type="entry name" value="FKBP-like"/>
    <property type="match status" value="1"/>
</dbReference>
<dbReference type="Gene3D" id="3.10.50.40">
    <property type="match status" value="1"/>
</dbReference>
<dbReference type="Pfam" id="PF00254">
    <property type="entry name" value="FKBP_C"/>
    <property type="match status" value="1"/>
</dbReference>
<dbReference type="PANTHER" id="PTHR46493:SF1">
    <property type="entry name" value="PEPTIDYL-PROLYL CIS-TRANS ISOMERASE FKBP3"/>
    <property type="match status" value="1"/>
</dbReference>
<proteinExistence type="predicted"/>
<dbReference type="EC" id="5.2.1.8" evidence="2 6"/>
<organism evidence="9 10">
    <name type="scientific">Gonapodya prolifera (strain JEL478)</name>
    <name type="common">Monoblepharis prolifera</name>
    <dbReference type="NCBI Taxonomy" id="1344416"/>
    <lineage>
        <taxon>Eukaryota</taxon>
        <taxon>Fungi</taxon>
        <taxon>Fungi incertae sedis</taxon>
        <taxon>Chytridiomycota</taxon>
        <taxon>Chytridiomycota incertae sedis</taxon>
        <taxon>Monoblepharidomycetes</taxon>
        <taxon>Monoblepharidales</taxon>
        <taxon>Gonapodyaceae</taxon>
        <taxon>Gonapodya</taxon>
    </lineage>
</organism>
<feature type="domain" description="PPIase FKBP-type" evidence="8">
    <location>
        <begin position="131"/>
        <end position="226"/>
    </location>
</feature>
<dbReference type="PROSITE" id="PS50059">
    <property type="entry name" value="FKBP_PPIASE"/>
    <property type="match status" value="1"/>
</dbReference>
<reference evidence="9 10" key="1">
    <citation type="journal article" date="2015" name="Genome Biol. Evol.">
        <title>Phylogenomic analyses indicate that early fungi evolved digesting cell walls of algal ancestors of land plants.</title>
        <authorList>
            <person name="Chang Y."/>
            <person name="Wang S."/>
            <person name="Sekimoto S."/>
            <person name="Aerts A.L."/>
            <person name="Choi C."/>
            <person name="Clum A."/>
            <person name="LaButti K.M."/>
            <person name="Lindquist E.A."/>
            <person name="Yee Ngan C."/>
            <person name="Ohm R.A."/>
            <person name="Salamov A.A."/>
            <person name="Grigoriev I.V."/>
            <person name="Spatafora J.W."/>
            <person name="Berbee M.L."/>
        </authorList>
    </citation>
    <scope>NUCLEOTIDE SEQUENCE [LARGE SCALE GENOMIC DNA]</scope>
    <source>
        <strain evidence="9 10">JEL478</strain>
    </source>
</reference>